<evidence type="ECO:0000313" key="3">
    <source>
        <dbReference type="Proteomes" id="UP001595711"/>
    </source>
</evidence>
<dbReference type="PANTHER" id="PTHR42695:SF5">
    <property type="entry name" value="GLUTAMINE AMIDOTRANSFERASE YLR126C-RELATED"/>
    <property type="match status" value="1"/>
</dbReference>
<sequence length="259" mass="28182">MYQGPLQETGIPQPAILIIVHQESSDPGRIGEQLRARGYHLDIRRPCLGQELPDTLDHHAGCVIFGGPMSANDDHLPFIRQEIDFIPKVLKSGTPFLGVCLGAQLLARAGGATVGPHAEGWHEIGYYPVKPTAQGRDLIPDPLHIFQWHGEGFALPRGTVRLASTGWYPNQAMRVGRNAYGLQFHPEVTGAMMQRWSTMAGHRLALPGAQARDRMRDAYARHDAGIAAWLHGFLGRWLGATDQNGGEEAVGAVAAGRQA</sequence>
<dbReference type="Proteomes" id="UP001595711">
    <property type="component" value="Unassembled WGS sequence"/>
</dbReference>
<feature type="domain" description="Glutamine amidotransferase" evidence="1">
    <location>
        <begin position="32"/>
        <end position="190"/>
    </location>
</feature>
<name>A0ABV7VH71_9PROT</name>
<evidence type="ECO:0000259" key="1">
    <source>
        <dbReference type="Pfam" id="PF00117"/>
    </source>
</evidence>
<reference evidence="3" key="1">
    <citation type="journal article" date="2019" name="Int. J. Syst. Evol. Microbiol.">
        <title>The Global Catalogue of Microorganisms (GCM) 10K type strain sequencing project: providing services to taxonomists for standard genome sequencing and annotation.</title>
        <authorList>
            <consortium name="The Broad Institute Genomics Platform"/>
            <consortium name="The Broad Institute Genome Sequencing Center for Infectious Disease"/>
            <person name="Wu L."/>
            <person name="Ma J."/>
        </authorList>
    </citation>
    <scope>NUCLEOTIDE SEQUENCE [LARGE SCALE GENOMIC DNA]</scope>
    <source>
        <strain evidence="3">KCTC 42182</strain>
    </source>
</reference>
<dbReference type="InterPro" id="IPR044992">
    <property type="entry name" value="ChyE-like"/>
</dbReference>
<organism evidence="2 3">
    <name type="scientific">Ferrovibrio xuzhouensis</name>
    <dbReference type="NCBI Taxonomy" id="1576914"/>
    <lineage>
        <taxon>Bacteria</taxon>
        <taxon>Pseudomonadati</taxon>
        <taxon>Pseudomonadota</taxon>
        <taxon>Alphaproteobacteria</taxon>
        <taxon>Rhodospirillales</taxon>
        <taxon>Rhodospirillaceae</taxon>
        <taxon>Ferrovibrio</taxon>
    </lineage>
</organism>
<dbReference type="Gene3D" id="3.40.50.880">
    <property type="match status" value="1"/>
</dbReference>
<dbReference type="Pfam" id="PF00117">
    <property type="entry name" value="GATase"/>
    <property type="match status" value="1"/>
</dbReference>
<dbReference type="RefSeq" id="WP_379726775.1">
    <property type="nucleotide sequence ID" value="NZ_JBHRYJ010000002.1"/>
</dbReference>
<dbReference type="PROSITE" id="PS51273">
    <property type="entry name" value="GATASE_TYPE_1"/>
    <property type="match status" value="1"/>
</dbReference>
<dbReference type="InterPro" id="IPR017926">
    <property type="entry name" value="GATASE"/>
</dbReference>
<dbReference type="CDD" id="cd01741">
    <property type="entry name" value="GATase1_1"/>
    <property type="match status" value="1"/>
</dbReference>
<gene>
    <name evidence="2" type="ORF">ACFOOQ_12365</name>
</gene>
<protein>
    <submittedName>
        <fullName evidence="2">GMP synthase</fullName>
    </submittedName>
</protein>
<dbReference type="InterPro" id="IPR029062">
    <property type="entry name" value="Class_I_gatase-like"/>
</dbReference>
<dbReference type="SUPFAM" id="SSF52317">
    <property type="entry name" value="Class I glutamine amidotransferase-like"/>
    <property type="match status" value="1"/>
</dbReference>
<dbReference type="PANTHER" id="PTHR42695">
    <property type="entry name" value="GLUTAMINE AMIDOTRANSFERASE YLR126C-RELATED"/>
    <property type="match status" value="1"/>
</dbReference>
<comment type="caution">
    <text evidence="2">The sequence shown here is derived from an EMBL/GenBank/DDBJ whole genome shotgun (WGS) entry which is preliminary data.</text>
</comment>
<keyword evidence="3" id="KW-1185">Reference proteome</keyword>
<accession>A0ABV7VH71</accession>
<evidence type="ECO:0000313" key="2">
    <source>
        <dbReference type="EMBL" id="MFC3676343.1"/>
    </source>
</evidence>
<proteinExistence type="predicted"/>
<dbReference type="EMBL" id="JBHRYJ010000002">
    <property type="protein sequence ID" value="MFC3676343.1"/>
    <property type="molecule type" value="Genomic_DNA"/>
</dbReference>